<dbReference type="RefSeq" id="WP_093262621.1">
    <property type="nucleotide sequence ID" value="NZ_FNOK01000005.1"/>
</dbReference>
<dbReference type="Pfam" id="PF01553">
    <property type="entry name" value="Acyltransferase"/>
    <property type="match status" value="1"/>
</dbReference>
<accession>A0A1H2WA52</accession>
<gene>
    <name evidence="5" type="ORF">SAMN05216215_1005100</name>
</gene>
<dbReference type="EMBL" id="FNOK01000005">
    <property type="protein sequence ID" value="SDW77395.1"/>
    <property type="molecule type" value="Genomic_DNA"/>
</dbReference>
<keyword evidence="2 5" id="KW-0012">Acyltransferase</keyword>
<feature type="region of interest" description="Disordered" evidence="3">
    <location>
        <begin position="239"/>
        <end position="258"/>
    </location>
</feature>
<dbReference type="InterPro" id="IPR002123">
    <property type="entry name" value="Plipid/glycerol_acylTrfase"/>
</dbReference>
<dbReference type="Proteomes" id="UP000199529">
    <property type="component" value="Unassembled WGS sequence"/>
</dbReference>
<dbReference type="OrthoDB" id="9806008at2"/>
<dbReference type="AlphaFoldDB" id="A0A1H2WA52"/>
<evidence type="ECO:0000256" key="2">
    <source>
        <dbReference type="ARBA" id="ARBA00023315"/>
    </source>
</evidence>
<proteinExistence type="predicted"/>
<keyword evidence="6" id="KW-1185">Reference proteome</keyword>
<dbReference type="CDD" id="cd07989">
    <property type="entry name" value="LPLAT_AGPAT-like"/>
    <property type="match status" value="1"/>
</dbReference>
<dbReference type="GO" id="GO:0003841">
    <property type="term" value="F:1-acylglycerol-3-phosphate O-acyltransferase activity"/>
    <property type="evidence" value="ECO:0007669"/>
    <property type="project" value="TreeGrafter"/>
</dbReference>
<dbReference type="SMART" id="SM00563">
    <property type="entry name" value="PlsC"/>
    <property type="match status" value="1"/>
</dbReference>
<dbReference type="PANTHER" id="PTHR10434:SF55">
    <property type="entry name" value="POSSIBLE ACYLTRANSFERASE"/>
    <property type="match status" value="1"/>
</dbReference>
<evidence type="ECO:0000256" key="3">
    <source>
        <dbReference type="SAM" id="MobiDB-lite"/>
    </source>
</evidence>
<feature type="domain" description="Phospholipid/glycerol acyltransferase" evidence="4">
    <location>
        <begin position="57"/>
        <end position="175"/>
    </location>
</feature>
<evidence type="ECO:0000256" key="1">
    <source>
        <dbReference type="ARBA" id="ARBA00022679"/>
    </source>
</evidence>
<evidence type="ECO:0000313" key="5">
    <source>
        <dbReference type="EMBL" id="SDW77395.1"/>
    </source>
</evidence>
<sequence>MAEPKSLRRQRRQTSEKAQGMGKFWLGLARGVFYPLTAALARTKVTGLERIPAEGPALLVFNHVSHLDPIFDAVTVHRAGRVPRFLAKNTLWNVPVLKSVLVGVDQIPVYRGTADAQKSLQDAHNALERGKTIVIYPDGTITKDPDGWPMTPKVGVARLALAHDIPVIPAARWGTRDIYDHYKKRFRPFPRKTVEIAFGEPLDLSAYRGMEHDTQALREVTQLAMTRVRELLGEIRGEQPPAEFYSSARKTRGDDGAA</sequence>
<keyword evidence="1 5" id="KW-0808">Transferase</keyword>
<organism evidence="5 6">
    <name type="scientific">Saccharopolyspora shandongensis</name>
    <dbReference type="NCBI Taxonomy" id="418495"/>
    <lineage>
        <taxon>Bacteria</taxon>
        <taxon>Bacillati</taxon>
        <taxon>Actinomycetota</taxon>
        <taxon>Actinomycetes</taxon>
        <taxon>Pseudonocardiales</taxon>
        <taxon>Pseudonocardiaceae</taxon>
        <taxon>Saccharopolyspora</taxon>
    </lineage>
</organism>
<dbReference type="GO" id="GO:0005886">
    <property type="term" value="C:plasma membrane"/>
    <property type="evidence" value="ECO:0007669"/>
    <property type="project" value="TreeGrafter"/>
</dbReference>
<evidence type="ECO:0000313" key="6">
    <source>
        <dbReference type="Proteomes" id="UP000199529"/>
    </source>
</evidence>
<dbReference type="GO" id="GO:0006654">
    <property type="term" value="P:phosphatidic acid biosynthetic process"/>
    <property type="evidence" value="ECO:0007669"/>
    <property type="project" value="TreeGrafter"/>
</dbReference>
<dbReference type="SUPFAM" id="SSF69593">
    <property type="entry name" value="Glycerol-3-phosphate (1)-acyltransferase"/>
    <property type="match status" value="1"/>
</dbReference>
<evidence type="ECO:0000259" key="4">
    <source>
        <dbReference type="SMART" id="SM00563"/>
    </source>
</evidence>
<dbReference type="STRING" id="418495.SAMN05216215_1005100"/>
<dbReference type="PANTHER" id="PTHR10434">
    <property type="entry name" value="1-ACYL-SN-GLYCEROL-3-PHOSPHATE ACYLTRANSFERASE"/>
    <property type="match status" value="1"/>
</dbReference>
<name>A0A1H2WA52_9PSEU</name>
<reference evidence="6" key="1">
    <citation type="submission" date="2016-10" db="EMBL/GenBank/DDBJ databases">
        <authorList>
            <person name="Varghese N."/>
            <person name="Submissions S."/>
        </authorList>
    </citation>
    <scope>NUCLEOTIDE SEQUENCE [LARGE SCALE GENOMIC DNA]</scope>
    <source>
        <strain evidence="6">CGMCC 4.3530</strain>
    </source>
</reference>
<protein>
    <submittedName>
        <fullName evidence="5">1-acyl-sn-glycerol-3-phosphate acyltransferase</fullName>
    </submittedName>
</protein>